<name>A0A9X2D195_9GAMM</name>
<proteinExistence type="predicted"/>
<comment type="caution">
    <text evidence="2">The sequence shown here is derived from an EMBL/GenBank/DDBJ whole genome shotgun (WGS) entry which is preliminary data.</text>
</comment>
<reference evidence="2" key="1">
    <citation type="submission" date="2021-11" db="EMBL/GenBank/DDBJ databases">
        <title>Legionella maioricencis sp. nov., a new species isolated from hot water samples in Mallorca.</title>
        <authorList>
            <person name="Crespi S."/>
            <person name="Drasar V."/>
            <person name="Salva-Serra F."/>
            <person name="Jaen-Luchoro D."/>
            <person name="Pineiro-Iglesias B."/>
            <person name="Aliaga F."/>
            <person name="Fernandez-Juarez V."/>
            <person name="Coll G."/>
            <person name="Moore E.R.B."/>
            <person name="Bennasar-Figueras A."/>
        </authorList>
    </citation>
    <scope>NUCLEOTIDE SEQUENCE</scope>
    <source>
        <strain evidence="2">HCPI-6</strain>
    </source>
</reference>
<dbReference type="AlphaFoldDB" id="A0A9X2D195"/>
<accession>A0A9X2D195</accession>
<evidence type="ECO:0000256" key="1">
    <source>
        <dbReference type="SAM" id="Phobius"/>
    </source>
</evidence>
<keyword evidence="1" id="KW-1133">Transmembrane helix</keyword>
<gene>
    <name evidence="2" type="ORF">LOX96_11700</name>
</gene>
<evidence type="ECO:0000313" key="2">
    <source>
        <dbReference type="EMBL" id="MCL9684760.1"/>
    </source>
</evidence>
<feature type="transmembrane region" description="Helical" evidence="1">
    <location>
        <begin position="6"/>
        <end position="22"/>
    </location>
</feature>
<dbReference type="RefSeq" id="WP_250422046.1">
    <property type="nucleotide sequence ID" value="NZ_JAJKBJ010000014.1"/>
</dbReference>
<evidence type="ECO:0000313" key="3">
    <source>
        <dbReference type="Proteomes" id="UP001139721"/>
    </source>
</evidence>
<dbReference type="EMBL" id="JAJKBJ010000014">
    <property type="protein sequence ID" value="MCL9684760.1"/>
    <property type="molecule type" value="Genomic_DNA"/>
</dbReference>
<keyword evidence="1" id="KW-0812">Transmembrane</keyword>
<organism evidence="2 3">
    <name type="scientific">Legionella maioricensis</name>
    <dbReference type="NCBI Taxonomy" id="2896528"/>
    <lineage>
        <taxon>Bacteria</taxon>
        <taxon>Pseudomonadati</taxon>
        <taxon>Pseudomonadota</taxon>
        <taxon>Gammaproteobacteria</taxon>
        <taxon>Legionellales</taxon>
        <taxon>Legionellaceae</taxon>
        <taxon>Legionella</taxon>
    </lineage>
</organism>
<keyword evidence="3" id="KW-1185">Reference proteome</keyword>
<feature type="transmembrane region" description="Helical" evidence="1">
    <location>
        <begin position="34"/>
        <end position="52"/>
    </location>
</feature>
<dbReference type="Proteomes" id="UP001139721">
    <property type="component" value="Unassembled WGS sequence"/>
</dbReference>
<sequence>MPIGVLFWVLMIFWLIFGVYWHRNEFTRGSYGLVGGHLLLFILLAIIGWKVFGPILH</sequence>
<protein>
    <submittedName>
        <fullName evidence="2">Uncharacterized protein</fullName>
    </submittedName>
</protein>
<keyword evidence="1" id="KW-0472">Membrane</keyword>